<dbReference type="Proteomes" id="UP000318313">
    <property type="component" value="Chromosome"/>
</dbReference>
<dbReference type="PIRSF" id="PIRSF035875">
    <property type="entry name" value="RNase_BN"/>
    <property type="match status" value="1"/>
</dbReference>
<evidence type="ECO:0000256" key="3">
    <source>
        <dbReference type="ARBA" id="ARBA00022692"/>
    </source>
</evidence>
<dbReference type="RefSeq" id="WP_145310948.1">
    <property type="nucleotide sequence ID" value="NZ_CP037452.1"/>
</dbReference>
<proteinExistence type="predicted"/>
<feature type="transmembrane region" description="Helical" evidence="6">
    <location>
        <begin position="261"/>
        <end position="281"/>
    </location>
</feature>
<dbReference type="PANTHER" id="PTHR30213">
    <property type="entry name" value="INNER MEMBRANE PROTEIN YHJD"/>
    <property type="match status" value="1"/>
</dbReference>
<organism evidence="7 8">
    <name type="scientific">Gimesia fumaroli</name>
    <dbReference type="NCBI Taxonomy" id="2527976"/>
    <lineage>
        <taxon>Bacteria</taxon>
        <taxon>Pseudomonadati</taxon>
        <taxon>Planctomycetota</taxon>
        <taxon>Planctomycetia</taxon>
        <taxon>Planctomycetales</taxon>
        <taxon>Planctomycetaceae</taxon>
        <taxon>Gimesia</taxon>
    </lineage>
</organism>
<evidence type="ECO:0000313" key="7">
    <source>
        <dbReference type="EMBL" id="QDV51618.1"/>
    </source>
</evidence>
<dbReference type="PANTHER" id="PTHR30213:SF0">
    <property type="entry name" value="UPF0761 MEMBRANE PROTEIN YIHY"/>
    <property type="match status" value="1"/>
</dbReference>
<evidence type="ECO:0000256" key="1">
    <source>
        <dbReference type="ARBA" id="ARBA00004651"/>
    </source>
</evidence>
<dbReference type="KEGG" id="gfm:Enr17x_36740"/>
<keyword evidence="3 6" id="KW-0812">Transmembrane</keyword>
<keyword evidence="5 6" id="KW-0472">Membrane</keyword>
<dbReference type="GO" id="GO:0005886">
    <property type="term" value="C:plasma membrane"/>
    <property type="evidence" value="ECO:0007669"/>
    <property type="project" value="UniProtKB-SubCell"/>
</dbReference>
<sequence>MTEQEQIQLGKIGFRAMWRFGGLTPWDLIYQSVRGYNHHRLSAHSAQFAYYAIFTLFPLLMVIIACVAQLPIKGLILSMENAINQGLPSNVSKMLFDQISDIQHKTTISLITGGVFLLSLGGTRLFLTMGTGLDAVFEVDRRRTFWKSSGLALLLTFGVLILLLLAMILLVIGPELARLLLANFYAPWLHLLLSAGTRWSVACGFMLISTSVIYWAVPSVKLPWKIITPGSLFVVISWVIMLQGFRIYVENIAHYNETYGTLGGFIVLLVWLYLTGAILMMGGEINGVIYRAAKLKADGVSKPI</sequence>
<dbReference type="OrthoDB" id="9775903at2"/>
<dbReference type="InterPro" id="IPR017039">
    <property type="entry name" value="Virul_fac_BrkB"/>
</dbReference>
<feature type="transmembrane region" description="Helical" evidence="6">
    <location>
        <begin position="229"/>
        <end position="249"/>
    </location>
</feature>
<dbReference type="EMBL" id="CP037452">
    <property type="protein sequence ID" value="QDV51618.1"/>
    <property type="molecule type" value="Genomic_DNA"/>
</dbReference>
<protein>
    <submittedName>
        <fullName evidence="7">Uncharacterized protein</fullName>
    </submittedName>
</protein>
<dbReference type="NCBIfam" id="TIGR00765">
    <property type="entry name" value="yihY_not_rbn"/>
    <property type="match status" value="1"/>
</dbReference>
<reference evidence="7 8" key="1">
    <citation type="submission" date="2019-03" db="EMBL/GenBank/DDBJ databases">
        <title>Deep-cultivation of Planctomycetes and their phenomic and genomic characterization uncovers novel biology.</title>
        <authorList>
            <person name="Wiegand S."/>
            <person name="Jogler M."/>
            <person name="Boedeker C."/>
            <person name="Pinto D."/>
            <person name="Vollmers J."/>
            <person name="Rivas-Marin E."/>
            <person name="Kohn T."/>
            <person name="Peeters S.H."/>
            <person name="Heuer A."/>
            <person name="Rast P."/>
            <person name="Oberbeckmann S."/>
            <person name="Bunk B."/>
            <person name="Jeske O."/>
            <person name="Meyerdierks A."/>
            <person name="Storesund J.E."/>
            <person name="Kallscheuer N."/>
            <person name="Luecker S."/>
            <person name="Lage O.M."/>
            <person name="Pohl T."/>
            <person name="Merkel B.J."/>
            <person name="Hornburger P."/>
            <person name="Mueller R.-W."/>
            <person name="Bruemmer F."/>
            <person name="Labrenz M."/>
            <person name="Spormann A.M."/>
            <person name="Op den Camp H."/>
            <person name="Overmann J."/>
            <person name="Amann R."/>
            <person name="Jetten M.S.M."/>
            <person name="Mascher T."/>
            <person name="Medema M.H."/>
            <person name="Devos D.P."/>
            <person name="Kaster A.-K."/>
            <person name="Ovreas L."/>
            <person name="Rohde M."/>
            <person name="Galperin M.Y."/>
            <person name="Jogler C."/>
        </authorList>
    </citation>
    <scope>NUCLEOTIDE SEQUENCE [LARGE SCALE GENOMIC DNA]</scope>
    <source>
        <strain evidence="7 8">Enr17</strain>
    </source>
</reference>
<evidence type="ECO:0000256" key="4">
    <source>
        <dbReference type="ARBA" id="ARBA00022989"/>
    </source>
</evidence>
<comment type="subcellular location">
    <subcellularLocation>
        <location evidence="1">Cell membrane</location>
        <topology evidence="1">Multi-pass membrane protein</topology>
    </subcellularLocation>
</comment>
<feature type="transmembrane region" description="Helical" evidence="6">
    <location>
        <begin position="48"/>
        <end position="70"/>
    </location>
</feature>
<feature type="transmembrane region" description="Helical" evidence="6">
    <location>
        <begin position="151"/>
        <end position="172"/>
    </location>
</feature>
<keyword evidence="8" id="KW-1185">Reference proteome</keyword>
<dbReference type="AlphaFoldDB" id="A0A518IEY0"/>
<gene>
    <name evidence="7" type="ORF">Enr17x_36740</name>
</gene>
<evidence type="ECO:0000313" key="8">
    <source>
        <dbReference type="Proteomes" id="UP000318313"/>
    </source>
</evidence>
<evidence type="ECO:0000256" key="6">
    <source>
        <dbReference type="SAM" id="Phobius"/>
    </source>
</evidence>
<evidence type="ECO:0000256" key="2">
    <source>
        <dbReference type="ARBA" id="ARBA00022475"/>
    </source>
</evidence>
<keyword evidence="2" id="KW-1003">Cell membrane</keyword>
<name>A0A518IEY0_9PLAN</name>
<dbReference type="Pfam" id="PF03631">
    <property type="entry name" value="Virul_fac_BrkB"/>
    <property type="match status" value="1"/>
</dbReference>
<feature type="transmembrane region" description="Helical" evidence="6">
    <location>
        <begin position="192"/>
        <end position="217"/>
    </location>
</feature>
<evidence type="ECO:0000256" key="5">
    <source>
        <dbReference type="ARBA" id="ARBA00023136"/>
    </source>
</evidence>
<accession>A0A518IEY0</accession>
<keyword evidence="4 6" id="KW-1133">Transmembrane helix</keyword>